<dbReference type="AlphaFoldDB" id="A0AAN7H6N8"/>
<dbReference type="Proteomes" id="UP001303760">
    <property type="component" value="Unassembled WGS sequence"/>
</dbReference>
<feature type="region of interest" description="Disordered" evidence="1">
    <location>
        <begin position="290"/>
        <end position="363"/>
    </location>
</feature>
<sequence>MAGRGRSSASTQVRWEDVGNNIKAAGELTSSTFIRTDDWYKSPSWQELFDYGREFYGHVTTRFGDELLTHPTDGQPGSRLVATLCFAYQDESDYSRHFMIFQSTIPRGVWRAYMLENGERKAPKWWREAMVRPPPSGSRKVALHAEDSAIFLCNSRVPDFDWEIEEPRLIVFGHIGNTLPGHVYLCSSPSRKNPDCQEVARRMNIKFPRNSIEAKLMGIKEEDPSASGGGSHNHSTTEDELRDERGNSGGISGNTQFSSGSHGSHGYALNQASIRAAGHQDLSSLTKGMSTLRVSGSGNGNGSNGSSHQKTQGRTSAQSSKAPHASKTRPSTTSQARSSTKPSAPRTSAERLASASRSSAKYH</sequence>
<proteinExistence type="predicted"/>
<keyword evidence="3" id="KW-1185">Reference proteome</keyword>
<gene>
    <name evidence="2" type="ORF">C8A03DRAFT_39103</name>
</gene>
<name>A0AAN7H6N8_9PEZI</name>
<accession>A0AAN7H6N8</accession>
<comment type="caution">
    <text evidence="2">The sequence shown here is derived from an EMBL/GenBank/DDBJ whole genome shotgun (WGS) entry which is preliminary data.</text>
</comment>
<evidence type="ECO:0000256" key="1">
    <source>
        <dbReference type="SAM" id="MobiDB-lite"/>
    </source>
</evidence>
<evidence type="ECO:0000313" key="3">
    <source>
        <dbReference type="Proteomes" id="UP001303760"/>
    </source>
</evidence>
<dbReference type="EMBL" id="MU860629">
    <property type="protein sequence ID" value="KAK4233207.1"/>
    <property type="molecule type" value="Genomic_DNA"/>
</dbReference>
<reference evidence="2" key="2">
    <citation type="submission" date="2023-05" db="EMBL/GenBank/DDBJ databases">
        <authorList>
            <consortium name="Lawrence Berkeley National Laboratory"/>
            <person name="Steindorff A."/>
            <person name="Hensen N."/>
            <person name="Bonometti L."/>
            <person name="Westerberg I."/>
            <person name="Brannstrom I.O."/>
            <person name="Guillou S."/>
            <person name="Cros-Aarteil S."/>
            <person name="Calhoun S."/>
            <person name="Haridas S."/>
            <person name="Kuo A."/>
            <person name="Mondo S."/>
            <person name="Pangilinan J."/>
            <person name="Riley R."/>
            <person name="Labutti K."/>
            <person name="Andreopoulos B."/>
            <person name="Lipzen A."/>
            <person name="Chen C."/>
            <person name="Yanf M."/>
            <person name="Daum C."/>
            <person name="Ng V."/>
            <person name="Clum A."/>
            <person name="Ohm R."/>
            <person name="Martin F."/>
            <person name="Silar P."/>
            <person name="Natvig D."/>
            <person name="Lalanne C."/>
            <person name="Gautier V."/>
            <person name="Ament-Velasquez S.L."/>
            <person name="Kruys A."/>
            <person name="Hutchinson M.I."/>
            <person name="Powell A.J."/>
            <person name="Barry K."/>
            <person name="Miller A.N."/>
            <person name="Grigoriev I.V."/>
            <person name="Debuchy R."/>
            <person name="Gladieux P."/>
            <person name="Thoren M.H."/>
            <person name="Johannesson H."/>
        </authorList>
    </citation>
    <scope>NUCLEOTIDE SEQUENCE</scope>
    <source>
        <strain evidence="2">CBS 532.94</strain>
    </source>
</reference>
<feature type="compositionally biased region" description="Low complexity" evidence="1">
    <location>
        <begin position="346"/>
        <end position="363"/>
    </location>
</feature>
<evidence type="ECO:0000313" key="2">
    <source>
        <dbReference type="EMBL" id="KAK4233207.1"/>
    </source>
</evidence>
<organism evidence="2 3">
    <name type="scientific">Achaetomium macrosporum</name>
    <dbReference type="NCBI Taxonomy" id="79813"/>
    <lineage>
        <taxon>Eukaryota</taxon>
        <taxon>Fungi</taxon>
        <taxon>Dikarya</taxon>
        <taxon>Ascomycota</taxon>
        <taxon>Pezizomycotina</taxon>
        <taxon>Sordariomycetes</taxon>
        <taxon>Sordariomycetidae</taxon>
        <taxon>Sordariales</taxon>
        <taxon>Chaetomiaceae</taxon>
        <taxon>Achaetomium</taxon>
    </lineage>
</organism>
<feature type="region of interest" description="Disordered" evidence="1">
    <location>
        <begin position="221"/>
        <end position="266"/>
    </location>
</feature>
<feature type="compositionally biased region" description="Polar residues" evidence="1">
    <location>
        <begin position="308"/>
        <end position="321"/>
    </location>
</feature>
<reference evidence="2" key="1">
    <citation type="journal article" date="2023" name="Mol. Phylogenet. Evol.">
        <title>Genome-scale phylogeny and comparative genomics of the fungal order Sordariales.</title>
        <authorList>
            <person name="Hensen N."/>
            <person name="Bonometti L."/>
            <person name="Westerberg I."/>
            <person name="Brannstrom I.O."/>
            <person name="Guillou S."/>
            <person name="Cros-Aarteil S."/>
            <person name="Calhoun S."/>
            <person name="Haridas S."/>
            <person name="Kuo A."/>
            <person name="Mondo S."/>
            <person name="Pangilinan J."/>
            <person name="Riley R."/>
            <person name="LaButti K."/>
            <person name="Andreopoulos B."/>
            <person name="Lipzen A."/>
            <person name="Chen C."/>
            <person name="Yan M."/>
            <person name="Daum C."/>
            <person name="Ng V."/>
            <person name="Clum A."/>
            <person name="Steindorff A."/>
            <person name="Ohm R.A."/>
            <person name="Martin F."/>
            <person name="Silar P."/>
            <person name="Natvig D.O."/>
            <person name="Lalanne C."/>
            <person name="Gautier V."/>
            <person name="Ament-Velasquez S.L."/>
            <person name="Kruys A."/>
            <person name="Hutchinson M.I."/>
            <person name="Powell A.J."/>
            <person name="Barry K."/>
            <person name="Miller A.N."/>
            <person name="Grigoriev I.V."/>
            <person name="Debuchy R."/>
            <person name="Gladieux P."/>
            <person name="Hiltunen Thoren M."/>
            <person name="Johannesson H."/>
        </authorList>
    </citation>
    <scope>NUCLEOTIDE SEQUENCE</scope>
    <source>
        <strain evidence="2">CBS 532.94</strain>
    </source>
</reference>
<feature type="compositionally biased region" description="Polar residues" evidence="1">
    <location>
        <begin position="328"/>
        <end position="342"/>
    </location>
</feature>
<feature type="compositionally biased region" description="Polar residues" evidence="1">
    <location>
        <begin position="253"/>
        <end position="262"/>
    </location>
</feature>
<feature type="compositionally biased region" description="Basic and acidic residues" evidence="1">
    <location>
        <begin position="235"/>
        <end position="246"/>
    </location>
</feature>
<protein>
    <submittedName>
        <fullName evidence="2">Uncharacterized protein</fullName>
    </submittedName>
</protein>